<dbReference type="InterPro" id="IPR048349">
    <property type="entry name" value="CCDC22_N"/>
</dbReference>
<feature type="region of interest" description="Disordered" evidence="4">
    <location>
        <begin position="293"/>
        <end position="316"/>
    </location>
</feature>
<dbReference type="EMBL" id="JAWZYT010002851">
    <property type="protein sequence ID" value="KAK4301659.1"/>
    <property type="molecule type" value="Genomic_DNA"/>
</dbReference>
<evidence type="ECO:0000256" key="1">
    <source>
        <dbReference type="ARBA" id="ARBA00006438"/>
    </source>
</evidence>
<dbReference type="Pfam" id="PF21674">
    <property type="entry name" value="CCDC22_N"/>
    <property type="match status" value="1"/>
</dbReference>
<comment type="similarity">
    <text evidence="1">Belongs to the CCDC22 family.</text>
</comment>
<evidence type="ECO:0000256" key="3">
    <source>
        <dbReference type="SAM" id="Coils"/>
    </source>
</evidence>
<comment type="caution">
    <text evidence="7">The sequence shown here is derived from an EMBL/GenBank/DDBJ whole genome shotgun (WGS) entry which is preliminary data.</text>
</comment>
<dbReference type="GO" id="GO:2000060">
    <property type="term" value="P:positive regulation of ubiquitin-dependent protein catabolic process"/>
    <property type="evidence" value="ECO:0007669"/>
    <property type="project" value="TreeGrafter"/>
</dbReference>
<evidence type="ECO:0000259" key="5">
    <source>
        <dbReference type="Pfam" id="PF05667"/>
    </source>
</evidence>
<dbReference type="PANTHER" id="PTHR15668:SF4">
    <property type="entry name" value="COILED-COIL DOMAIN-CONTAINING PROTEIN 22"/>
    <property type="match status" value="1"/>
</dbReference>
<feature type="coiled-coil region" evidence="3">
    <location>
        <begin position="317"/>
        <end position="410"/>
    </location>
</feature>
<evidence type="ECO:0000256" key="4">
    <source>
        <dbReference type="SAM" id="MobiDB-lite"/>
    </source>
</evidence>
<feature type="domain" description="CCDC22 N-terminal" evidence="6">
    <location>
        <begin position="1"/>
        <end position="108"/>
    </location>
</feature>
<evidence type="ECO:0000256" key="2">
    <source>
        <dbReference type="ARBA" id="ARBA00017553"/>
    </source>
</evidence>
<accession>A0AAE1P409</accession>
<evidence type="ECO:0000313" key="7">
    <source>
        <dbReference type="EMBL" id="KAK4301659.1"/>
    </source>
</evidence>
<feature type="domain" description="CCDC22 coiled-coil" evidence="5">
    <location>
        <begin position="130"/>
        <end position="587"/>
    </location>
</feature>
<dbReference type="InterPro" id="IPR008530">
    <property type="entry name" value="CCDC22"/>
</dbReference>
<dbReference type="GO" id="GO:0097602">
    <property type="term" value="F:cullin family protein binding"/>
    <property type="evidence" value="ECO:0007669"/>
    <property type="project" value="TreeGrafter"/>
</dbReference>
<dbReference type="AlphaFoldDB" id="A0AAE1P409"/>
<feature type="coiled-coil region" evidence="3">
    <location>
        <begin position="450"/>
        <end position="507"/>
    </location>
</feature>
<dbReference type="Pfam" id="PF05667">
    <property type="entry name" value="CCDC22_CC"/>
    <property type="match status" value="1"/>
</dbReference>
<evidence type="ECO:0000313" key="8">
    <source>
        <dbReference type="Proteomes" id="UP001292094"/>
    </source>
</evidence>
<protein>
    <recommendedName>
        <fullName evidence="2">Coiled-coil domain-containing protein 22 homolog</fullName>
    </recommendedName>
</protein>
<reference evidence="7" key="1">
    <citation type="submission" date="2023-11" db="EMBL/GenBank/DDBJ databases">
        <title>Genome assemblies of two species of porcelain crab, Petrolisthes cinctipes and Petrolisthes manimaculis (Anomura: Porcellanidae).</title>
        <authorList>
            <person name="Angst P."/>
        </authorList>
    </citation>
    <scope>NUCLEOTIDE SEQUENCE</scope>
    <source>
        <strain evidence="7">PB745_02</strain>
        <tissue evidence="7">Gill</tissue>
    </source>
</reference>
<dbReference type="InterPro" id="IPR048348">
    <property type="entry name" value="CCDC22_CC"/>
</dbReference>
<dbReference type="PANTHER" id="PTHR15668">
    <property type="entry name" value="JM1 PROTEIN"/>
    <property type="match status" value="1"/>
</dbReference>
<dbReference type="Proteomes" id="UP001292094">
    <property type="component" value="Unassembled WGS sequence"/>
</dbReference>
<organism evidence="7 8">
    <name type="scientific">Petrolisthes manimaculis</name>
    <dbReference type="NCBI Taxonomy" id="1843537"/>
    <lineage>
        <taxon>Eukaryota</taxon>
        <taxon>Metazoa</taxon>
        <taxon>Ecdysozoa</taxon>
        <taxon>Arthropoda</taxon>
        <taxon>Crustacea</taxon>
        <taxon>Multicrustacea</taxon>
        <taxon>Malacostraca</taxon>
        <taxon>Eumalacostraca</taxon>
        <taxon>Eucarida</taxon>
        <taxon>Decapoda</taxon>
        <taxon>Pleocyemata</taxon>
        <taxon>Anomura</taxon>
        <taxon>Galatheoidea</taxon>
        <taxon>Porcellanidae</taxon>
        <taxon>Petrolisthes</taxon>
    </lineage>
</organism>
<sequence>MEEVDKILILSLNHLGCEIDENEVSSVGGLDVNGVVGGVVRCVKAINPDCDLPSSLPHNMAQRFRVAAAVAQAVKDVGYPGDVGYQSLLYPNETDIRKIFMFLIEKLPKDTAVVSDEPLNRASLVHREAKRKVSEALGRPWLPAHCCRVVRSHASHPSPVTHYGTYHIQPFSSAHYKFPPHPANVPPESREYYEHHLRRVTSVVGVSRMIATLLNTHAAQLQTSAVLLPTATKESEERIQLETIYSISSDMRAEEKVESKTEGTTETSITPQPSHLALSPFLAATQMVDVKESDKTAMEASSAPVQSEKKTTEEEVRARREEQITALQNDIDTISKKISECTEGIKETESTLVKVSEQMEQEEQQKQQQVADLKVKQKTSSLLPESQANLQRLKAGQKNSEEKMVRLQRQWEEHRQPLSEHLAQLSLQLNNSKTKREESVTELSLLRDKMRAMVQDAARKETALAQLKAQVEKMNKDINRSVYTKRIADISAKVRKQKREIERVLSDTRAIQKEINNLSGKLERTFTVVEGTAYKEAGSKEKVRAVYRAVAGVHEGCSQLVDIIRETGAIQREIADLREQVDLEKSKKVEETLEQLKVDLIQVKKENTLLKEQLL</sequence>
<gene>
    <name evidence="7" type="ORF">Pmani_026217</name>
</gene>
<keyword evidence="3" id="KW-0175">Coiled coil</keyword>
<name>A0AAE1P409_9EUCA</name>
<evidence type="ECO:0000259" key="6">
    <source>
        <dbReference type="Pfam" id="PF21674"/>
    </source>
</evidence>
<keyword evidence="8" id="KW-1185">Reference proteome</keyword>
<feature type="coiled-coil region" evidence="3">
    <location>
        <begin position="586"/>
        <end position="613"/>
    </location>
</feature>
<feature type="compositionally biased region" description="Basic and acidic residues" evidence="4">
    <location>
        <begin position="307"/>
        <end position="316"/>
    </location>
</feature>
<proteinExistence type="inferred from homology"/>